<evidence type="ECO:0000259" key="3">
    <source>
        <dbReference type="Pfam" id="PF07883"/>
    </source>
</evidence>
<keyword evidence="1 4" id="KW-0223">Dioxygenase</keyword>
<feature type="domain" description="Cupin type-2" evidence="3">
    <location>
        <begin position="96"/>
        <end position="164"/>
    </location>
</feature>
<dbReference type="InterPro" id="IPR013096">
    <property type="entry name" value="Cupin_2"/>
</dbReference>
<protein>
    <submittedName>
        <fullName evidence="4">Gentisate 1,2-dioxygenase</fullName>
    </submittedName>
</protein>
<evidence type="ECO:0000256" key="1">
    <source>
        <dbReference type="ARBA" id="ARBA00022964"/>
    </source>
</evidence>
<evidence type="ECO:0000313" key="5">
    <source>
        <dbReference type="Proteomes" id="UP000199352"/>
    </source>
</evidence>
<dbReference type="AlphaFoldDB" id="A0A1H9NIK2"/>
<dbReference type="Proteomes" id="UP000199352">
    <property type="component" value="Unassembled WGS sequence"/>
</dbReference>
<name>A0A1H9NIK2_9PSEU</name>
<dbReference type="EMBL" id="FOFR01000010">
    <property type="protein sequence ID" value="SER35732.1"/>
    <property type="molecule type" value="Genomic_DNA"/>
</dbReference>
<dbReference type="Pfam" id="PF07883">
    <property type="entry name" value="Cupin_2"/>
    <property type="match status" value="1"/>
</dbReference>
<keyword evidence="2" id="KW-0560">Oxidoreductase</keyword>
<dbReference type="InterPro" id="IPR047183">
    <property type="entry name" value="GDO-like"/>
</dbReference>
<dbReference type="RefSeq" id="WP_089953565.1">
    <property type="nucleotide sequence ID" value="NZ_FOFR01000010.1"/>
</dbReference>
<sequence>MTTRQFSAADHELDGLYAQLAEQSLQPLWELSGLLTEEPRTRAIPFRWPGRELRELGRRAGDLVPVDRGGDRRVLACCNPGLGGAPYAVPTLWAAVQHLRGNEVAPAHRHTPSALRFVVEGEGVWTVVDGDPLHMGAGDLILTPSWTFHEHHNPGDRPMIWLDVLDLPIVSALDAVFFEEGPDGQDGRTGSRSASERWFGGGPGLVPVDGPALPEHRSPLLAYRWADTDRALAALLDVTGSRYATLRYSDPVRGGDVMPTMRCEISRVPAGMATDTLRQTGGRVLCVLHGSGEIRIGARRFAAEPGDIFAVPSWTPWAVHAGTEIDVFSTSDAPVLEALGLMRTQNLTTGGNGGVTAQLTGAGE</sequence>
<evidence type="ECO:0000313" key="4">
    <source>
        <dbReference type="EMBL" id="SER35732.1"/>
    </source>
</evidence>
<evidence type="ECO:0000256" key="2">
    <source>
        <dbReference type="ARBA" id="ARBA00023002"/>
    </source>
</evidence>
<dbReference type="CDD" id="cd02216">
    <property type="entry name" value="cupin_GDO-like_N"/>
    <property type="match status" value="1"/>
</dbReference>
<dbReference type="OrthoDB" id="285029at2"/>
<dbReference type="PANTHER" id="PTHR41517">
    <property type="entry name" value="1,2-DIOXYGENASE PROTEIN-RELATED"/>
    <property type="match status" value="1"/>
</dbReference>
<accession>A0A1H9NIK2</accession>
<dbReference type="InterPro" id="IPR011051">
    <property type="entry name" value="RmlC_Cupin_sf"/>
</dbReference>
<gene>
    <name evidence="4" type="ORF">SAMN05216188_110231</name>
</gene>
<dbReference type="Gene3D" id="2.60.120.10">
    <property type="entry name" value="Jelly Rolls"/>
    <property type="match status" value="1"/>
</dbReference>
<dbReference type="CDD" id="cd06992">
    <property type="entry name" value="cupin_GDO-like_C"/>
    <property type="match status" value="1"/>
</dbReference>
<keyword evidence="5" id="KW-1185">Reference proteome</keyword>
<dbReference type="InterPro" id="IPR014710">
    <property type="entry name" value="RmlC-like_jellyroll"/>
</dbReference>
<dbReference type="GO" id="GO:0051213">
    <property type="term" value="F:dioxygenase activity"/>
    <property type="evidence" value="ECO:0007669"/>
    <property type="project" value="UniProtKB-KW"/>
</dbReference>
<reference evidence="5" key="1">
    <citation type="submission" date="2016-10" db="EMBL/GenBank/DDBJ databases">
        <authorList>
            <person name="Varghese N."/>
            <person name="Submissions S."/>
        </authorList>
    </citation>
    <scope>NUCLEOTIDE SEQUENCE [LARGE SCALE GENOMIC DNA]</scope>
    <source>
        <strain evidence="5">CGMCC 4.3525</strain>
    </source>
</reference>
<proteinExistence type="predicted"/>
<dbReference type="PANTHER" id="PTHR41517:SF1">
    <property type="entry name" value="CUPIN"/>
    <property type="match status" value="1"/>
</dbReference>
<dbReference type="STRING" id="402600.SAMN05216188_110231"/>
<dbReference type="SUPFAM" id="SSF51182">
    <property type="entry name" value="RmlC-like cupins"/>
    <property type="match status" value="1"/>
</dbReference>
<organism evidence="4 5">
    <name type="scientific">Lentzea xinjiangensis</name>
    <dbReference type="NCBI Taxonomy" id="402600"/>
    <lineage>
        <taxon>Bacteria</taxon>
        <taxon>Bacillati</taxon>
        <taxon>Actinomycetota</taxon>
        <taxon>Actinomycetes</taxon>
        <taxon>Pseudonocardiales</taxon>
        <taxon>Pseudonocardiaceae</taxon>
        <taxon>Lentzea</taxon>
    </lineage>
</organism>